<dbReference type="AlphaFoldDB" id="A0A839RFT3"/>
<dbReference type="GO" id="GO:0008234">
    <property type="term" value="F:cysteine-type peptidase activity"/>
    <property type="evidence" value="ECO:0007669"/>
    <property type="project" value="UniProtKB-KW"/>
</dbReference>
<dbReference type="InterPro" id="IPR000064">
    <property type="entry name" value="NLP_P60_dom"/>
</dbReference>
<dbReference type="PANTHER" id="PTHR47359:SF3">
    <property type="entry name" value="NLP_P60 DOMAIN-CONTAINING PROTEIN-RELATED"/>
    <property type="match status" value="1"/>
</dbReference>
<evidence type="ECO:0000313" key="8">
    <source>
        <dbReference type="Proteomes" id="UP000567922"/>
    </source>
</evidence>
<dbReference type="RefSeq" id="WP_279347089.1">
    <property type="nucleotide sequence ID" value="NZ_JACHWS010000001.1"/>
</dbReference>
<dbReference type="EMBL" id="JACHWS010000001">
    <property type="protein sequence ID" value="MBB3035572.1"/>
    <property type="molecule type" value="Genomic_DNA"/>
</dbReference>
<comment type="similarity">
    <text evidence="1">Belongs to the peptidase C40 family.</text>
</comment>
<evidence type="ECO:0000256" key="5">
    <source>
        <dbReference type="SAM" id="MobiDB-lite"/>
    </source>
</evidence>
<organism evidence="7 8">
    <name type="scientific">Hoyosella altamirensis</name>
    <dbReference type="NCBI Taxonomy" id="616997"/>
    <lineage>
        <taxon>Bacteria</taxon>
        <taxon>Bacillati</taxon>
        <taxon>Actinomycetota</taxon>
        <taxon>Actinomycetes</taxon>
        <taxon>Mycobacteriales</taxon>
        <taxon>Hoyosellaceae</taxon>
        <taxon>Hoyosella</taxon>
    </lineage>
</organism>
<proteinExistence type="inferred from homology"/>
<name>A0A839RFT3_9ACTN</name>
<keyword evidence="2" id="KW-0645">Protease</keyword>
<dbReference type="PANTHER" id="PTHR47359">
    <property type="entry name" value="PEPTIDOGLYCAN DL-ENDOPEPTIDASE CWLO"/>
    <property type="match status" value="1"/>
</dbReference>
<dbReference type="PROSITE" id="PS51935">
    <property type="entry name" value="NLPC_P60"/>
    <property type="match status" value="1"/>
</dbReference>
<dbReference type="InterPro" id="IPR051794">
    <property type="entry name" value="PG_Endopeptidase_C40"/>
</dbReference>
<dbReference type="InterPro" id="IPR038765">
    <property type="entry name" value="Papain-like_cys_pep_sf"/>
</dbReference>
<evidence type="ECO:0000256" key="2">
    <source>
        <dbReference type="ARBA" id="ARBA00022670"/>
    </source>
</evidence>
<evidence type="ECO:0000313" key="7">
    <source>
        <dbReference type="EMBL" id="MBB3035572.1"/>
    </source>
</evidence>
<dbReference type="Gene3D" id="3.90.1720.10">
    <property type="entry name" value="endopeptidase domain like (from Nostoc punctiforme)"/>
    <property type="match status" value="1"/>
</dbReference>
<keyword evidence="4" id="KW-0788">Thiol protease</keyword>
<keyword evidence="8" id="KW-1185">Reference proteome</keyword>
<dbReference type="SUPFAM" id="SSF54001">
    <property type="entry name" value="Cysteine proteinases"/>
    <property type="match status" value="1"/>
</dbReference>
<evidence type="ECO:0000256" key="4">
    <source>
        <dbReference type="ARBA" id="ARBA00022807"/>
    </source>
</evidence>
<reference evidence="7 8" key="1">
    <citation type="submission" date="2020-08" db="EMBL/GenBank/DDBJ databases">
        <title>Sequencing the genomes of 1000 actinobacteria strains.</title>
        <authorList>
            <person name="Klenk H.-P."/>
        </authorList>
    </citation>
    <scope>NUCLEOTIDE SEQUENCE [LARGE SCALE GENOMIC DNA]</scope>
    <source>
        <strain evidence="7 8">DSM 45258</strain>
    </source>
</reference>
<evidence type="ECO:0000259" key="6">
    <source>
        <dbReference type="PROSITE" id="PS51935"/>
    </source>
</evidence>
<gene>
    <name evidence="7" type="ORF">FHU29_000006</name>
</gene>
<keyword evidence="3 7" id="KW-0378">Hydrolase</keyword>
<accession>A0A839RFT3</accession>
<feature type="region of interest" description="Disordered" evidence="5">
    <location>
        <begin position="341"/>
        <end position="373"/>
    </location>
</feature>
<protein>
    <submittedName>
        <fullName evidence="7">Cell wall-associated NlpC family hydrolase</fullName>
    </submittedName>
</protein>
<dbReference type="Proteomes" id="UP000567922">
    <property type="component" value="Unassembled WGS sequence"/>
</dbReference>
<evidence type="ECO:0000256" key="1">
    <source>
        <dbReference type="ARBA" id="ARBA00007074"/>
    </source>
</evidence>
<dbReference type="Pfam" id="PF00877">
    <property type="entry name" value="NLPC_P60"/>
    <property type="match status" value="1"/>
</dbReference>
<sequence length="373" mass="38057">MIDVALLKKPLDDLAATLGTGQMPATDPMRELTHVAGTLNQVSDLGLSSVRQLEGAWRGHAADAAAAKGLDFGNAAGQLATHGQSLGFSWLSAAESVLRGVGELAAIGASFMRILQHAETLLAHPLGQLTLLKEALDHLSRALDVVIRLSSELSSNAGGLNTLGADIRIPAAPGPGIADQGYGSAAAAAFGGQSDVLPANGSFETASGGGAIVQLPDGSIASAPTPQAADAVRNALSQRGVPYVWGGTTPGAGFDCSGLTQWSYAQAGIEIPRLAQEQNVGTPVRPDQLMAGDLAVWDGHVAMVIGNGQMVETNREKGCLLFMLVTCLTPRSPALSCTAVSPATPPGTANQSLTRNTSAARSARATTGMLRKS</sequence>
<evidence type="ECO:0000256" key="3">
    <source>
        <dbReference type="ARBA" id="ARBA00022801"/>
    </source>
</evidence>
<dbReference type="GO" id="GO:0006508">
    <property type="term" value="P:proteolysis"/>
    <property type="evidence" value="ECO:0007669"/>
    <property type="project" value="UniProtKB-KW"/>
</dbReference>
<comment type="caution">
    <text evidence="7">The sequence shown here is derived from an EMBL/GenBank/DDBJ whole genome shotgun (WGS) entry which is preliminary data.</text>
</comment>
<feature type="compositionally biased region" description="Low complexity" evidence="5">
    <location>
        <begin position="352"/>
        <end position="367"/>
    </location>
</feature>
<feature type="domain" description="NlpC/P60" evidence="6">
    <location>
        <begin position="225"/>
        <end position="341"/>
    </location>
</feature>